<evidence type="ECO:0000313" key="14">
    <source>
        <dbReference type="Proteomes" id="UP001208570"/>
    </source>
</evidence>
<dbReference type="InterPro" id="IPR048371">
    <property type="entry name" value="ZNHIT3_C"/>
</dbReference>
<evidence type="ECO:0000256" key="10">
    <source>
        <dbReference type="ARBA" id="ARBA00046946"/>
    </source>
</evidence>
<dbReference type="CDD" id="cd23024">
    <property type="entry name" value="zf-HIT_ZNHIT2-3"/>
    <property type="match status" value="1"/>
</dbReference>
<dbReference type="PANTHER" id="PTHR13483:SF11">
    <property type="entry name" value="ZINC FINGER HIT DOMAIN-CONTAINING PROTEIN 3"/>
    <property type="match status" value="1"/>
</dbReference>
<feature type="domain" description="HIT-type" evidence="12">
    <location>
        <begin position="19"/>
        <end position="52"/>
    </location>
</feature>
<dbReference type="AlphaFoldDB" id="A0AAD9K862"/>
<gene>
    <name evidence="13" type="ORF">LSH36_40g08010</name>
</gene>
<proteinExistence type="predicted"/>
<keyword evidence="4" id="KW-0963">Cytoplasm</keyword>
<keyword evidence="6" id="KW-0479">Metal-binding</keyword>
<dbReference type="InterPro" id="IPR051639">
    <property type="entry name" value="BCD1"/>
</dbReference>
<keyword evidence="7 11" id="KW-0863">Zinc-finger</keyword>
<dbReference type="PANTHER" id="PTHR13483">
    <property type="entry name" value="BOX C_D SNORNA PROTEIN 1-RELATED"/>
    <property type="match status" value="1"/>
</dbReference>
<dbReference type="InterPro" id="IPR007529">
    <property type="entry name" value="Znf_HIT"/>
</dbReference>
<dbReference type="GO" id="GO:0070761">
    <property type="term" value="C:pre-snoRNP complex"/>
    <property type="evidence" value="ECO:0007669"/>
    <property type="project" value="TreeGrafter"/>
</dbReference>
<dbReference type="GO" id="GO:0000463">
    <property type="term" value="P:maturation of LSU-rRNA from tricistronic rRNA transcript (SSU-rRNA, 5.8S rRNA, LSU-rRNA)"/>
    <property type="evidence" value="ECO:0007669"/>
    <property type="project" value="TreeGrafter"/>
</dbReference>
<dbReference type="GO" id="GO:0005634">
    <property type="term" value="C:nucleus"/>
    <property type="evidence" value="ECO:0007669"/>
    <property type="project" value="UniProtKB-SubCell"/>
</dbReference>
<evidence type="ECO:0000313" key="13">
    <source>
        <dbReference type="EMBL" id="KAK2166266.1"/>
    </source>
</evidence>
<dbReference type="GO" id="GO:0005737">
    <property type="term" value="C:cytoplasm"/>
    <property type="evidence" value="ECO:0007669"/>
    <property type="project" value="UniProtKB-SubCell"/>
</dbReference>
<dbReference type="SUPFAM" id="SSF144232">
    <property type="entry name" value="HIT/MYND zinc finger-like"/>
    <property type="match status" value="1"/>
</dbReference>
<keyword evidence="14" id="KW-1185">Reference proteome</keyword>
<name>A0AAD9K862_9ANNE</name>
<dbReference type="PROSITE" id="PS51083">
    <property type="entry name" value="ZF_HIT"/>
    <property type="match status" value="1"/>
</dbReference>
<reference evidence="13" key="1">
    <citation type="journal article" date="2023" name="Mol. Biol. Evol.">
        <title>Third-Generation Sequencing Reveals the Adaptive Role of the Epigenome in Three Deep-Sea Polychaetes.</title>
        <authorList>
            <person name="Perez M."/>
            <person name="Aroh O."/>
            <person name="Sun Y."/>
            <person name="Lan Y."/>
            <person name="Juniper S.K."/>
            <person name="Young C.R."/>
            <person name="Angers B."/>
            <person name="Qian P.Y."/>
        </authorList>
    </citation>
    <scope>NUCLEOTIDE SEQUENCE</scope>
    <source>
        <strain evidence="13">P08H-3</strain>
    </source>
</reference>
<comment type="subcellular location">
    <subcellularLocation>
        <location evidence="2">Cytoplasm</location>
    </subcellularLocation>
    <subcellularLocation>
        <location evidence="1">Nucleus</location>
    </subcellularLocation>
</comment>
<dbReference type="Proteomes" id="UP001208570">
    <property type="component" value="Unassembled WGS sequence"/>
</dbReference>
<evidence type="ECO:0000256" key="1">
    <source>
        <dbReference type="ARBA" id="ARBA00004123"/>
    </source>
</evidence>
<evidence type="ECO:0000256" key="11">
    <source>
        <dbReference type="PROSITE-ProRule" id="PRU00453"/>
    </source>
</evidence>
<dbReference type="Pfam" id="PF21373">
    <property type="entry name" value="ZNHIT3_C"/>
    <property type="match status" value="1"/>
</dbReference>
<dbReference type="Pfam" id="PF04438">
    <property type="entry name" value="zf-HIT"/>
    <property type="match status" value="1"/>
</dbReference>
<accession>A0AAD9K862</accession>
<organism evidence="13 14">
    <name type="scientific">Paralvinella palmiformis</name>
    <dbReference type="NCBI Taxonomy" id="53620"/>
    <lineage>
        <taxon>Eukaryota</taxon>
        <taxon>Metazoa</taxon>
        <taxon>Spiralia</taxon>
        <taxon>Lophotrochozoa</taxon>
        <taxon>Annelida</taxon>
        <taxon>Polychaeta</taxon>
        <taxon>Sedentaria</taxon>
        <taxon>Canalipalpata</taxon>
        <taxon>Terebellida</taxon>
        <taxon>Terebelliformia</taxon>
        <taxon>Alvinellidae</taxon>
        <taxon>Paralvinella</taxon>
    </lineage>
</organism>
<dbReference type="GO" id="GO:0000492">
    <property type="term" value="P:box C/D snoRNP assembly"/>
    <property type="evidence" value="ECO:0007669"/>
    <property type="project" value="TreeGrafter"/>
</dbReference>
<evidence type="ECO:0000256" key="8">
    <source>
        <dbReference type="ARBA" id="ARBA00022833"/>
    </source>
</evidence>
<evidence type="ECO:0000256" key="3">
    <source>
        <dbReference type="ARBA" id="ARBA00021568"/>
    </source>
</evidence>
<keyword evidence="9" id="KW-0539">Nucleus</keyword>
<sequence length="169" mass="19161">MWKFFNKDIPIMSANTFTCEICKKSMHKYKCPKCLLKYCSVSCFKSHKESGCIPQNVKQDQTEDGPTSSSDFLAKQETHCIEETFDTEDYVPSGMLGKLGESEELKMVLQNHNLREVILHIDHAQKPDIAIAKAMQEPIFTEFADHCLAIVEPGNNILKSVRLDVTDSD</sequence>
<dbReference type="EMBL" id="JAODUP010000040">
    <property type="protein sequence ID" value="KAK2166266.1"/>
    <property type="molecule type" value="Genomic_DNA"/>
</dbReference>
<keyword evidence="8" id="KW-0862">Zinc</keyword>
<evidence type="ECO:0000256" key="9">
    <source>
        <dbReference type="ARBA" id="ARBA00023242"/>
    </source>
</evidence>
<evidence type="ECO:0000256" key="7">
    <source>
        <dbReference type="ARBA" id="ARBA00022771"/>
    </source>
</evidence>
<evidence type="ECO:0000259" key="12">
    <source>
        <dbReference type="PROSITE" id="PS51083"/>
    </source>
</evidence>
<dbReference type="GO" id="GO:0048254">
    <property type="term" value="P:snoRNA localization"/>
    <property type="evidence" value="ECO:0007669"/>
    <property type="project" value="TreeGrafter"/>
</dbReference>
<evidence type="ECO:0000256" key="5">
    <source>
        <dbReference type="ARBA" id="ARBA00022553"/>
    </source>
</evidence>
<dbReference type="GO" id="GO:0008270">
    <property type="term" value="F:zinc ion binding"/>
    <property type="evidence" value="ECO:0007669"/>
    <property type="project" value="UniProtKB-UniRule"/>
</dbReference>
<evidence type="ECO:0000256" key="6">
    <source>
        <dbReference type="ARBA" id="ARBA00022723"/>
    </source>
</evidence>
<evidence type="ECO:0000256" key="2">
    <source>
        <dbReference type="ARBA" id="ARBA00004496"/>
    </source>
</evidence>
<protein>
    <recommendedName>
        <fullName evidence="3">Zinc finger HIT domain-containing protein 3</fullName>
    </recommendedName>
</protein>
<comment type="caution">
    <text evidence="13">The sequence shown here is derived from an EMBL/GenBank/DDBJ whole genome shotgun (WGS) entry which is preliminary data.</text>
</comment>
<evidence type="ECO:0000256" key="4">
    <source>
        <dbReference type="ARBA" id="ARBA00022490"/>
    </source>
</evidence>
<comment type="subunit">
    <text evidence="10">Thyroid receptor interacting proteins (TRIPs) specifically interact with the ligand binding domain of the thyroid receptor (TR). Requires the presence of thyroid hormone for its interaction. Interacts with NUFIP1. Interacts (via HIT-type zinc finger) with the RUVBL1/RUVBL2 complex in the presence of ADP.</text>
</comment>
<keyword evidence="5" id="KW-0597">Phosphoprotein</keyword>
<dbReference type="Gene3D" id="3.30.60.190">
    <property type="match status" value="1"/>
</dbReference>